<evidence type="ECO:0000256" key="1">
    <source>
        <dbReference type="ARBA" id="ARBA00004141"/>
    </source>
</evidence>
<comment type="similarity">
    <text evidence="5">Belongs to the SAT4 family.</text>
</comment>
<dbReference type="Pfam" id="PF20684">
    <property type="entry name" value="Fung_rhodopsin"/>
    <property type="match status" value="1"/>
</dbReference>
<evidence type="ECO:0000256" key="7">
    <source>
        <dbReference type="SAM" id="Phobius"/>
    </source>
</evidence>
<dbReference type="PANTHER" id="PTHR33048">
    <property type="entry name" value="PTH11-LIKE INTEGRAL MEMBRANE PROTEIN (AFU_ORTHOLOGUE AFUA_5G11245)"/>
    <property type="match status" value="1"/>
</dbReference>
<dbReference type="Proteomes" id="UP001430584">
    <property type="component" value="Unassembled WGS sequence"/>
</dbReference>
<dbReference type="GeneID" id="92012021"/>
<feature type="transmembrane region" description="Helical" evidence="7">
    <location>
        <begin position="229"/>
        <end position="252"/>
    </location>
</feature>
<evidence type="ECO:0000256" key="5">
    <source>
        <dbReference type="ARBA" id="ARBA00038359"/>
    </source>
</evidence>
<evidence type="ECO:0000313" key="9">
    <source>
        <dbReference type="EMBL" id="KAL0257126.1"/>
    </source>
</evidence>
<evidence type="ECO:0000256" key="2">
    <source>
        <dbReference type="ARBA" id="ARBA00022692"/>
    </source>
</evidence>
<feature type="domain" description="Rhodopsin" evidence="8">
    <location>
        <begin position="34"/>
        <end position="253"/>
    </location>
</feature>
<comment type="subcellular location">
    <subcellularLocation>
        <location evidence="1">Membrane</location>
        <topology evidence="1">Multi-pass membrane protein</topology>
    </subcellularLocation>
</comment>
<keyword evidence="10" id="KW-1185">Reference proteome</keyword>
<dbReference type="InterPro" id="IPR049326">
    <property type="entry name" value="Rhodopsin_dom_fungi"/>
</dbReference>
<dbReference type="PANTHER" id="PTHR33048:SF47">
    <property type="entry name" value="INTEGRAL MEMBRANE PROTEIN-RELATED"/>
    <property type="match status" value="1"/>
</dbReference>
<evidence type="ECO:0000256" key="6">
    <source>
        <dbReference type="SAM" id="MobiDB-lite"/>
    </source>
</evidence>
<sequence>MVAIPGQLVGSLMARDTTTSDAEYVPIINRKETILAIMIDNGLGKHVLSISLGTYQAYIHWFWAGTISYFYSTTLIKVSLLLQYLRLFEKRSKTYYLIIAMTVLISLWGFAYSALLAFACSPAQKFWDYNRPGKCFGFGAGANDPETFFTSFATHSATNMALDIIVFTFPIFSLSAMDLEGRRKYAIAGLATLGAVVVALSVARLASIAETRAGTYPVTDPTWLAPTSIVLSCLEVDIAVLCASIPIFWPLISALTFGKIFVVDEVIVRTEERERQRPDTPGSETELRTYQSRTSGRHTPDASKHYKDPFVVDHVRPIGTENVGNNSHSVNVEHTTVPLGQIERLMQ</sequence>
<keyword evidence="2 7" id="KW-0812">Transmembrane</keyword>
<feature type="transmembrane region" description="Helical" evidence="7">
    <location>
        <begin position="94"/>
        <end position="119"/>
    </location>
</feature>
<dbReference type="InterPro" id="IPR052337">
    <property type="entry name" value="SAT4-like"/>
</dbReference>
<feature type="region of interest" description="Disordered" evidence="6">
    <location>
        <begin position="272"/>
        <end position="306"/>
    </location>
</feature>
<keyword evidence="3 7" id="KW-1133">Transmembrane helix</keyword>
<feature type="transmembrane region" description="Helical" evidence="7">
    <location>
        <begin position="61"/>
        <end position="82"/>
    </location>
</feature>
<comment type="caution">
    <text evidence="9">The sequence shown here is derived from an EMBL/GenBank/DDBJ whole genome shotgun (WGS) entry which is preliminary data.</text>
</comment>
<reference evidence="9 10" key="1">
    <citation type="submission" date="2024-02" db="EMBL/GenBank/DDBJ databases">
        <title>De novo assembly and annotation of 12 fungi associated with fruit tree decline syndrome in Ontario, Canada.</title>
        <authorList>
            <person name="Sulman M."/>
            <person name="Ellouze W."/>
            <person name="Ilyukhin E."/>
        </authorList>
    </citation>
    <scope>NUCLEOTIDE SEQUENCE [LARGE SCALE GENOMIC DNA]</scope>
    <source>
        <strain evidence="9 10">FDS-637</strain>
    </source>
</reference>
<organism evidence="9 10">
    <name type="scientific">Diplodia seriata</name>
    <dbReference type="NCBI Taxonomy" id="420778"/>
    <lineage>
        <taxon>Eukaryota</taxon>
        <taxon>Fungi</taxon>
        <taxon>Dikarya</taxon>
        <taxon>Ascomycota</taxon>
        <taxon>Pezizomycotina</taxon>
        <taxon>Dothideomycetes</taxon>
        <taxon>Dothideomycetes incertae sedis</taxon>
        <taxon>Botryosphaeriales</taxon>
        <taxon>Botryosphaeriaceae</taxon>
        <taxon>Diplodia</taxon>
    </lineage>
</organism>
<evidence type="ECO:0000256" key="4">
    <source>
        <dbReference type="ARBA" id="ARBA00023136"/>
    </source>
</evidence>
<protein>
    <recommendedName>
        <fullName evidence="8">Rhodopsin domain-containing protein</fullName>
    </recommendedName>
</protein>
<accession>A0ABR3C935</accession>
<dbReference type="RefSeq" id="XP_066630155.1">
    <property type="nucleotide sequence ID" value="XM_066779351.1"/>
</dbReference>
<feature type="transmembrane region" description="Helical" evidence="7">
    <location>
        <begin position="152"/>
        <end position="173"/>
    </location>
</feature>
<evidence type="ECO:0000256" key="3">
    <source>
        <dbReference type="ARBA" id="ARBA00022989"/>
    </source>
</evidence>
<gene>
    <name evidence="9" type="ORF">SLS55_007936</name>
</gene>
<name>A0ABR3C935_9PEZI</name>
<keyword evidence="4 7" id="KW-0472">Membrane</keyword>
<feature type="transmembrane region" description="Helical" evidence="7">
    <location>
        <begin position="185"/>
        <end position="209"/>
    </location>
</feature>
<evidence type="ECO:0000313" key="10">
    <source>
        <dbReference type="Proteomes" id="UP001430584"/>
    </source>
</evidence>
<dbReference type="EMBL" id="JAJVCZ030000008">
    <property type="protein sequence ID" value="KAL0257126.1"/>
    <property type="molecule type" value="Genomic_DNA"/>
</dbReference>
<proteinExistence type="inferred from homology"/>
<evidence type="ECO:0000259" key="8">
    <source>
        <dbReference type="Pfam" id="PF20684"/>
    </source>
</evidence>